<evidence type="ECO:0000256" key="1">
    <source>
        <dbReference type="ARBA" id="ARBA00006089"/>
    </source>
</evidence>
<feature type="disulfide bond" evidence="10">
    <location>
        <begin position="287"/>
        <end position="374"/>
    </location>
</feature>
<keyword evidence="8 11" id="KW-0479">Metal-binding</keyword>
<dbReference type="AlphaFoldDB" id="A0AAJ0DHV3"/>
<dbReference type="Pfam" id="PF00141">
    <property type="entry name" value="peroxidase"/>
    <property type="match status" value="1"/>
</dbReference>
<keyword evidence="8 11" id="KW-0106">Calcium</keyword>
<feature type="binding site" evidence="8">
    <location>
        <position position="451"/>
    </location>
    <ligand>
        <name>Ca(2+)</name>
        <dbReference type="ChEBI" id="CHEBI:29108"/>
        <label>2</label>
    </ligand>
</feature>
<accession>A0AAJ0DHV3</accession>
<feature type="site" description="Transition state stabilizer" evidence="9">
    <location>
        <position position="296"/>
    </location>
</feature>
<dbReference type="PROSITE" id="PS50873">
    <property type="entry name" value="PEROXIDASE_4"/>
    <property type="match status" value="1"/>
</dbReference>
<dbReference type="Proteomes" id="UP001271007">
    <property type="component" value="Unassembled WGS sequence"/>
</dbReference>
<evidence type="ECO:0000256" key="2">
    <source>
        <dbReference type="ARBA" id="ARBA00022559"/>
    </source>
</evidence>
<evidence type="ECO:0000259" key="13">
    <source>
        <dbReference type="PROSITE" id="PS50873"/>
    </source>
</evidence>
<comment type="similarity">
    <text evidence="1 11">Belongs to the peroxidase family. Ligninase subfamily.</text>
</comment>
<evidence type="ECO:0000313" key="15">
    <source>
        <dbReference type="Proteomes" id="UP001271007"/>
    </source>
</evidence>
<dbReference type="PROSITE" id="PS00435">
    <property type="entry name" value="PEROXIDASE_1"/>
    <property type="match status" value="1"/>
</dbReference>
<dbReference type="Gene3D" id="1.10.420.10">
    <property type="entry name" value="Peroxidase, domain 2"/>
    <property type="match status" value="1"/>
</dbReference>
<protein>
    <recommendedName>
        <fullName evidence="11">Peroxidase</fullName>
        <ecNumber evidence="11">1.11.1.-</ecNumber>
    </recommendedName>
</protein>
<evidence type="ECO:0000256" key="4">
    <source>
        <dbReference type="ARBA" id="ARBA00023002"/>
    </source>
</evidence>
<keyword evidence="6" id="KW-0325">Glycoprotein</keyword>
<evidence type="ECO:0000256" key="11">
    <source>
        <dbReference type="RuleBase" id="RU363051"/>
    </source>
</evidence>
<feature type="active site" description="Proton acceptor" evidence="7">
    <location>
        <position position="300"/>
    </location>
</feature>
<dbReference type="PANTHER" id="PTHR31356:SF66">
    <property type="entry name" value="CATALASE-PEROXIDASE"/>
    <property type="match status" value="1"/>
</dbReference>
<feature type="binding site" description="axial binding residue" evidence="8">
    <location>
        <position position="431"/>
    </location>
    <ligand>
        <name>heme b</name>
        <dbReference type="ChEBI" id="CHEBI:60344"/>
    </ligand>
    <ligandPart>
        <name>Fe</name>
        <dbReference type="ChEBI" id="CHEBI:18248"/>
    </ligandPart>
</feature>
<organism evidence="14 15">
    <name type="scientific">Extremus antarcticus</name>
    <dbReference type="NCBI Taxonomy" id="702011"/>
    <lineage>
        <taxon>Eukaryota</taxon>
        <taxon>Fungi</taxon>
        <taxon>Dikarya</taxon>
        <taxon>Ascomycota</taxon>
        <taxon>Pezizomycotina</taxon>
        <taxon>Dothideomycetes</taxon>
        <taxon>Dothideomycetidae</taxon>
        <taxon>Mycosphaerellales</taxon>
        <taxon>Extremaceae</taxon>
        <taxon>Extremus</taxon>
    </lineage>
</organism>
<evidence type="ECO:0000256" key="9">
    <source>
        <dbReference type="PIRSR" id="PIRSR601621-3"/>
    </source>
</evidence>
<keyword evidence="8" id="KW-0408">Iron</keyword>
<dbReference type="GO" id="GO:0020037">
    <property type="term" value="F:heme binding"/>
    <property type="evidence" value="ECO:0007669"/>
    <property type="project" value="UniProtKB-UniRule"/>
</dbReference>
<evidence type="ECO:0000256" key="8">
    <source>
        <dbReference type="PIRSR" id="PIRSR601621-2"/>
    </source>
</evidence>
<name>A0AAJ0DHV3_9PEZI</name>
<gene>
    <name evidence="14" type="primary">GP1</name>
    <name evidence="14" type="ORF">LTR09_004517</name>
</gene>
<feature type="compositionally biased region" description="Polar residues" evidence="12">
    <location>
        <begin position="192"/>
        <end position="209"/>
    </location>
</feature>
<feature type="binding site" evidence="8">
    <location>
        <position position="320"/>
    </location>
    <ligand>
        <name>Ca(2+)</name>
        <dbReference type="ChEBI" id="CHEBI:29108"/>
        <label>1</label>
    </ligand>
</feature>
<dbReference type="EMBL" id="JAWDJX010000012">
    <property type="protein sequence ID" value="KAK3054249.1"/>
    <property type="molecule type" value="Genomic_DNA"/>
</dbReference>
<dbReference type="PRINTS" id="PR00462">
    <property type="entry name" value="LIGNINASE"/>
</dbReference>
<feature type="binding site" evidence="8">
    <location>
        <position position="318"/>
    </location>
    <ligand>
        <name>Ca(2+)</name>
        <dbReference type="ChEBI" id="CHEBI:29108"/>
        <label>1</label>
    </ligand>
</feature>
<keyword evidence="5 10" id="KW-1015">Disulfide bond</keyword>
<evidence type="ECO:0000256" key="10">
    <source>
        <dbReference type="PIRSR" id="PIRSR601621-4"/>
    </source>
</evidence>
<feature type="chain" id="PRO_5042316436" description="Peroxidase" evidence="11">
    <location>
        <begin position="21"/>
        <end position="536"/>
    </location>
</feature>
<reference evidence="14" key="1">
    <citation type="submission" date="2023-04" db="EMBL/GenBank/DDBJ databases">
        <title>Black Yeasts Isolated from many extreme environments.</title>
        <authorList>
            <person name="Coleine C."/>
            <person name="Stajich J.E."/>
            <person name="Selbmann L."/>
        </authorList>
    </citation>
    <scope>NUCLEOTIDE SEQUENCE</scope>
    <source>
        <strain evidence="14">CCFEE 5312</strain>
    </source>
</reference>
<dbReference type="GO" id="GO:0000302">
    <property type="term" value="P:response to reactive oxygen species"/>
    <property type="evidence" value="ECO:0007669"/>
    <property type="project" value="TreeGrafter"/>
</dbReference>
<keyword evidence="2 11" id="KW-0575">Peroxidase</keyword>
<keyword evidence="4 11" id="KW-0560">Oxidoreductase</keyword>
<proteinExistence type="inferred from homology"/>
<evidence type="ECO:0000313" key="14">
    <source>
        <dbReference type="EMBL" id="KAK3054249.1"/>
    </source>
</evidence>
<feature type="binding site" evidence="8">
    <location>
        <position position="301"/>
    </location>
    <ligand>
        <name>Ca(2+)</name>
        <dbReference type="ChEBI" id="CHEBI:29108"/>
        <label>1</label>
    </ligand>
</feature>
<keyword evidence="11" id="KW-0732">Signal</keyword>
<keyword evidence="15" id="KW-1185">Reference proteome</keyword>
<comment type="cofactor">
    <cofactor evidence="8">
        <name>heme b</name>
        <dbReference type="ChEBI" id="CHEBI:60344"/>
    </cofactor>
    <text evidence="8">Binds 1 heme b (iron(II)-protoporphyrin IX) group per subunit.</text>
</comment>
<feature type="binding site" evidence="8">
    <location>
        <position position="322"/>
    </location>
    <ligand>
        <name>Ca(2+)</name>
        <dbReference type="ChEBI" id="CHEBI:29108"/>
        <label>1</label>
    </ligand>
</feature>
<feature type="binding site" evidence="8">
    <location>
        <position position="453"/>
    </location>
    <ligand>
        <name>Ca(2+)</name>
        <dbReference type="ChEBI" id="CHEBI:29108"/>
        <label>2</label>
    </ligand>
</feature>
<dbReference type="GO" id="GO:0004601">
    <property type="term" value="F:peroxidase activity"/>
    <property type="evidence" value="ECO:0007669"/>
    <property type="project" value="UniProtKB-KW"/>
</dbReference>
<feature type="region of interest" description="Disordered" evidence="12">
    <location>
        <begin position="181"/>
        <end position="263"/>
    </location>
</feature>
<feature type="binding site" evidence="8">
    <location>
        <position position="458"/>
    </location>
    <ligand>
        <name>Ca(2+)</name>
        <dbReference type="ChEBI" id="CHEBI:29108"/>
        <label>2</label>
    </ligand>
</feature>
<dbReference type="PRINTS" id="PR00458">
    <property type="entry name" value="PEROXIDASE"/>
</dbReference>
<dbReference type="InterPro" id="IPR002016">
    <property type="entry name" value="Haem_peroxidase"/>
</dbReference>
<dbReference type="GO" id="GO:0034599">
    <property type="term" value="P:cellular response to oxidative stress"/>
    <property type="evidence" value="ECO:0007669"/>
    <property type="project" value="InterPro"/>
</dbReference>
<dbReference type="Gene3D" id="1.10.520.10">
    <property type="match status" value="1"/>
</dbReference>
<dbReference type="InterPro" id="IPR001621">
    <property type="entry name" value="Ligninase"/>
</dbReference>
<dbReference type="EC" id="1.11.1.-" evidence="11"/>
<comment type="caution">
    <text evidence="14">The sequence shown here is derived from an EMBL/GenBank/DDBJ whole genome shotgun (WGS) entry which is preliminary data.</text>
</comment>
<feature type="binding site" evidence="8">
    <location>
        <position position="432"/>
    </location>
    <ligand>
        <name>Ca(2+)</name>
        <dbReference type="ChEBI" id="CHEBI:29108"/>
        <label>2</label>
    </ligand>
</feature>
<evidence type="ECO:0000256" key="6">
    <source>
        <dbReference type="ARBA" id="ARBA00023180"/>
    </source>
</evidence>
<evidence type="ECO:0000256" key="5">
    <source>
        <dbReference type="ARBA" id="ARBA00023157"/>
    </source>
</evidence>
<feature type="compositionally biased region" description="Low complexity" evidence="12">
    <location>
        <begin position="210"/>
        <end position="263"/>
    </location>
</feature>
<dbReference type="InterPro" id="IPR010255">
    <property type="entry name" value="Haem_peroxidase_sf"/>
</dbReference>
<dbReference type="GO" id="GO:0042744">
    <property type="term" value="P:hydrogen peroxide catabolic process"/>
    <property type="evidence" value="ECO:0007669"/>
    <property type="project" value="TreeGrafter"/>
</dbReference>
<sequence>MLSALMDLFLLLAFISQCFASLHDSSYLNSTLAHPSKYPDGPIVVTHTKTLYTTICPSDTATSYENNAYATDTEITTTYTVTHPTSHVYYSNGQDHTRYTSYVSTITTTSPTTTVITVPLQDKPAPETQFSEVTQVYVTTYPTSSICSSGNEPTTSHFTATATITTTYTWTVPYTTTVSPSASVPPIGGYDPSSSSPGHPSQAPTYPSHSQYLNSSVPSQSSQIGSSSLSGSSVSQGLPSSSKVSSSTFAPSQSSSMGPAPSSSAITKCPAIWQTIVAEMKQVFAGCTEPARSSIRFAFHDAAGYSSTTTPYSPASGGADGSLLLNDDEIARSANAPMPFARTQLKAQWENYKDQNVSAADFVQMSGLIAVRSCGGPVYTMLVGREDDPNACPDGTLPAAFGPNSAYDILVQLWADKGIDERELAALIGAHTVSRAFAQQSNGIPPAGPQDSTFSTWDTNYFKRTQAQTAPAGVYRFQSDINLGMANTTVGQAFSEFGESFDAWNTAYSAAGYKLSLLGVPQAKIETMADCTGLAQ</sequence>
<dbReference type="GO" id="GO:0046872">
    <property type="term" value="F:metal ion binding"/>
    <property type="evidence" value="ECO:0007669"/>
    <property type="project" value="UniProtKB-UniRule"/>
</dbReference>
<comment type="cofactor">
    <cofactor evidence="8 11">
        <name>Ca(2+)</name>
        <dbReference type="ChEBI" id="CHEBI:29108"/>
    </cofactor>
    <text evidence="8 11">Binds 2 calcium ions per subunit.</text>
</comment>
<keyword evidence="3 8" id="KW-0349">Heme</keyword>
<feature type="domain" description="Plant heme peroxidase family profile" evidence="13">
    <location>
        <begin position="269"/>
        <end position="436"/>
    </location>
</feature>
<feature type="signal peptide" evidence="11">
    <location>
        <begin position="1"/>
        <end position="20"/>
    </location>
</feature>
<dbReference type="InterPro" id="IPR019793">
    <property type="entry name" value="Peroxidases_heam-ligand_BS"/>
</dbReference>
<dbReference type="PANTHER" id="PTHR31356">
    <property type="entry name" value="THYLAKOID LUMENAL 29 KDA PROTEIN, CHLOROPLASTIC-RELATED"/>
    <property type="match status" value="1"/>
</dbReference>
<dbReference type="SUPFAM" id="SSF48113">
    <property type="entry name" value="Heme-dependent peroxidases"/>
    <property type="match status" value="1"/>
</dbReference>
<evidence type="ECO:0000256" key="7">
    <source>
        <dbReference type="PIRSR" id="PIRSR601621-1"/>
    </source>
</evidence>
<evidence type="ECO:0000256" key="3">
    <source>
        <dbReference type="ARBA" id="ARBA00022617"/>
    </source>
</evidence>
<dbReference type="InterPro" id="IPR044831">
    <property type="entry name" value="Ccp1-like"/>
</dbReference>
<evidence type="ECO:0000256" key="12">
    <source>
        <dbReference type="SAM" id="MobiDB-lite"/>
    </source>
</evidence>